<dbReference type="InterPro" id="IPR043132">
    <property type="entry name" value="BCAT-like_C"/>
</dbReference>
<evidence type="ECO:0000256" key="3">
    <source>
        <dbReference type="ARBA" id="ARBA00011738"/>
    </source>
</evidence>
<dbReference type="GO" id="GO:0046394">
    <property type="term" value="P:carboxylic acid biosynthetic process"/>
    <property type="evidence" value="ECO:0007669"/>
    <property type="project" value="UniProtKB-ARBA"/>
</dbReference>
<reference evidence="5 6" key="1">
    <citation type="submission" date="2017-07" db="EMBL/GenBank/DDBJ databases">
        <title>The genome sequence of Paludifilum halophilum highlights mechanisms for microbial adaptation to high salt environemnts.</title>
        <authorList>
            <person name="Belbahri L."/>
        </authorList>
    </citation>
    <scope>NUCLEOTIDE SEQUENCE [LARGE SCALE GENOMIC DNA]</scope>
    <source>
        <strain evidence="5 6">DSM 102817</strain>
    </source>
</reference>
<evidence type="ECO:0000256" key="1">
    <source>
        <dbReference type="ARBA" id="ARBA00001933"/>
    </source>
</evidence>
<dbReference type="Gene3D" id="3.20.10.10">
    <property type="entry name" value="D-amino Acid Aminotransferase, subunit A, domain 2"/>
    <property type="match status" value="1"/>
</dbReference>
<sequence length="293" mass="32341">MNVIILNGKRISADQAGLSAGDRGLLYGDGLFETMRVERGAPLFLEGHLDRLEEGSRVLRFASLPEREELRAGVVAAVRSNGVYSGYLRLTVTRGVGGFGTPLARLDQPSYWVEAREHPLDLRRYDRGISAATVSIRRNPASPLCRVKSLNYLESVLAREEAVGLGADEALFLTTEGDVCEGASANLFIVHKGRLITPDLTRGPLPGTVRRWVVENAARLGFPVKERWVEREEVFEAEGVFFTNSTWGPFPCVEVDGSVIGTGKPDPITRQLIRQWRVMIEAIPERGDRAPSE</sequence>
<name>A0A235B5E2_9BACL</name>
<comment type="similarity">
    <text evidence="2">Belongs to the class-IV pyridoxal-phosphate-dependent aminotransferase family.</text>
</comment>
<dbReference type="OrthoDB" id="9805628at2"/>
<dbReference type="Pfam" id="PF01063">
    <property type="entry name" value="Aminotran_4"/>
    <property type="match status" value="1"/>
</dbReference>
<dbReference type="GO" id="GO:0003824">
    <property type="term" value="F:catalytic activity"/>
    <property type="evidence" value="ECO:0007669"/>
    <property type="project" value="InterPro"/>
</dbReference>
<comment type="cofactor">
    <cofactor evidence="1">
        <name>pyridoxal 5'-phosphate</name>
        <dbReference type="ChEBI" id="CHEBI:597326"/>
    </cofactor>
</comment>
<dbReference type="Proteomes" id="UP000215459">
    <property type="component" value="Unassembled WGS sequence"/>
</dbReference>
<dbReference type="InterPro" id="IPR043131">
    <property type="entry name" value="BCAT-like_N"/>
</dbReference>
<evidence type="ECO:0000313" key="5">
    <source>
        <dbReference type="EMBL" id="OYD07451.1"/>
    </source>
</evidence>
<dbReference type="GO" id="GO:0008652">
    <property type="term" value="P:amino acid biosynthetic process"/>
    <property type="evidence" value="ECO:0007669"/>
    <property type="project" value="UniProtKB-ARBA"/>
</dbReference>
<gene>
    <name evidence="5" type="ORF">CHM34_11150</name>
</gene>
<dbReference type="FunFam" id="3.20.10.10:FF:000002">
    <property type="entry name" value="D-alanine aminotransferase"/>
    <property type="match status" value="1"/>
</dbReference>
<dbReference type="RefSeq" id="WP_094264688.1">
    <property type="nucleotide sequence ID" value="NZ_NOWF01000006.1"/>
</dbReference>
<dbReference type="AlphaFoldDB" id="A0A235B5E2"/>
<evidence type="ECO:0000313" key="6">
    <source>
        <dbReference type="Proteomes" id="UP000215459"/>
    </source>
</evidence>
<evidence type="ECO:0000256" key="2">
    <source>
        <dbReference type="ARBA" id="ARBA00009320"/>
    </source>
</evidence>
<dbReference type="GO" id="GO:0005829">
    <property type="term" value="C:cytosol"/>
    <property type="evidence" value="ECO:0007669"/>
    <property type="project" value="TreeGrafter"/>
</dbReference>
<evidence type="ECO:0008006" key="7">
    <source>
        <dbReference type="Google" id="ProtNLM"/>
    </source>
</evidence>
<dbReference type="PANTHER" id="PTHR42743">
    <property type="entry name" value="AMINO-ACID AMINOTRANSFERASE"/>
    <property type="match status" value="1"/>
</dbReference>
<dbReference type="SUPFAM" id="SSF56752">
    <property type="entry name" value="D-aminoacid aminotransferase-like PLP-dependent enzymes"/>
    <property type="match status" value="1"/>
</dbReference>
<dbReference type="EMBL" id="NOWF01000006">
    <property type="protein sequence ID" value="OYD07451.1"/>
    <property type="molecule type" value="Genomic_DNA"/>
</dbReference>
<dbReference type="CDD" id="cd00449">
    <property type="entry name" value="PLPDE_IV"/>
    <property type="match status" value="1"/>
</dbReference>
<protein>
    <recommendedName>
        <fullName evidence="7">4-amino-4-deoxychorismate lyase</fullName>
    </recommendedName>
</protein>
<keyword evidence="4" id="KW-0663">Pyridoxal phosphate</keyword>
<proteinExistence type="inferred from homology"/>
<comment type="subunit">
    <text evidence="3">Homodimer.</text>
</comment>
<keyword evidence="6" id="KW-1185">Reference proteome</keyword>
<dbReference type="InterPro" id="IPR050571">
    <property type="entry name" value="Class-IV_PLP-Dep_Aminotrnsfr"/>
</dbReference>
<dbReference type="PANTHER" id="PTHR42743:SF11">
    <property type="entry name" value="AMINODEOXYCHORISMATE LYASE"/>
    <property type="match status" value="1"/>
</dbReference>
<dbReference type="InterPro" id="IPR036038">
    <property type="entry name" value="Aminotransferase-like"/>
</dbReference>
<evidence type="ECO:0000256" key="4">
    <source>
        <dbReference type="ARBA" id="ARBA00022898"/>
    </source>
</evidence>
<dbReference type="Gene3D" id="3.30.470.10">
    <property type="match status" value="1"/>
</dbReference>
<comment type="caution">
    <text evidence="5">The sequence shown here is derived from an EMBL/GenBank/DDBJ whole genome shotgun (WGS) entry which is preliminary data.</text>
</comment>
<accession>A0A235B5E2</accession>
<dbReference type="InterPro" id="IPR001544">
    <property type="entry name" value="Aminotrans_IV"/>
</dbReference>
<organism evidence="5 6">
    <name type="scientific">Paludifilum halophilum</name>
    <dbReference type="NCBI Taxonomy" id="1642702"/>
    <lineage>
        <taxon>Bacteria</taxon>
        <taxon>Bacillati</taxon>
        <taxon>Bacillota</taxon>
        <taxon>Bacilli</taxon>
        <taxon>Bacillales</taxon>
        <taxon>Thermoactinomycetaceae</taxon>
        <taxon>Paludifilum</taxon>
    </lineage>
</organism>